<sequence length="296" mass="30180">MAAAVDHQWPSARLASAGKPDGVAKQSILGGRGRHTGPLLGTQRRTWKGKAMNMTGPLAGKTALITGADTGIGKSIAKTLAGQGAQVVIQHPHSPESAADVVKEITNAGGSALALAADLGDRDEYEELIQALLEECGHWDVLVHTGAAAITTPLREISAEEFDLGFAAPAKAVFNGIQLAAAHLADGGRIITVGGSATPGNAVENAATEAIAEFTRSLAPDFTERRITVNAVSPGTAGENNGGQAEGEHEPSYVMGTGAAERLGAATELTDAVAYLVSDEAEAVTAQHIRVKAATA</sequence>
<evidence type="ECO:0000256" key="1">
    <source>
        <dbReference type="ARBA" id="ARBA00006484"/>
    </source>
</evidence>
<name>A0A5N0ES00_9NOCA</name>
<dbReference type="Gene3D" id="3.40.50.720">
    <property type="entry name" value="NAD(P)-binding Rossmann-like Domain"/>
    <property type="match status" value="1"/>
</dbReference>
<keyword evidence="2" id="KW-0560">Oxidoreductase</keyword>
<keyword evidence="5" id="KW-1185">Reference proteome</keyword>
<comment type="caution">
    <text evidence="4">The sequence shown here is derived from an EMBL/GenBank/DDBJ whole genome shotgun (WGS) entry which is preliminary data.</text>
</comment>
<dbReference type="GO" id="GO:0016491">
    <property type="term" value="F:oxidoreductase activity"/>
    <property type="evidence" value="ECO:0007669"/>
    <property type="project" value="UniProtKB-KW"/>
</dbReference>
<evidence type="ECO:0000313" key="4">
    <source>
        <dbReference type="EMBL" id="KAA8890871.1"/>
    </source>
</evidence>
<dbReference type="OrthoDB" id="9803333at2"/>
<feature type="region of interest" description="Disordered" evidence="3">
    <location>
        <begin position="231"/>
        <end position="251"/>
    </location>
</feature>
<comment type="similarity">
    <text evidence="1">Belongs to the short-chain dehydrogenases/reductases (SDR) family.</text>
</comment>
<proteinExistence type="inferred from homology"/>
<feature type="region of interest" description="Disordered" evidence="3">
    <location>
        <begin position="1"/>
        <end position="40"/>
    </location>
</feature>
<dbReference type="PANTHER" id="PTHR43639:SF1">
    <property type="entry name" value="SHORT-CHAIN DEHYDROGENASE_REDUCTASE FAMILY PROTEIN"/>
    <property type="match status" value="1"/>
</dbReference>
<dbReference type="PANTHER" id="PTHR43639">
    <property type="entry name" value="OXIDOREDUCTASE, SHORT-CHAIN DEHYDROGENASE/REDUCTASE FAMILY (AFU_ORTHOLOGUE AFUA_5G02870)"/>
    <property type="match status" value="1"/>
</dbReference>
<protein>
    <submittedName>
        <fullName evidence="4">SDR family oxidoreductase</fullName>
    </submittedName>
</protein>
<dbReference type="EMBL" id="VXLC01000001">
    <property type="protein sequence ID" value="KAA8890871.1"/>
    <property type="molecule type" value="Genomic_DNA"/>
</dbReference>
<evidence type="ECO:0000313" key="5">
    <source>
        <dbReference type="Proteomes" id="UP000323876"/>
    </source>
</evidence>
<dbReference type="PRINTS" id="PR00081">
    <property type="entry name" value="GDHRDH"/>
</dbReference>
<dbReference type="Proteomes" id="UP000323876">
    <property type="component" value="Unassembled WGS sequence"/>
</dbReference>
<dbReference type="SUPFAM" id="SSF51735">
    <property type="entry name" value="NAD(P)-binding Rossmann-fold domains"/>
    <property type="match status" value="1"/>
</dbReference>
<organism evidence="4 5">
    <name type="scientific">Nocardia colli</name>
    <dbReference type="NCBI Taxonomy" id="2545717"/>
    <lineage>
        <taxon>Bacteria</taxon>
        <taxon>Bacillati</taxon>
        <taxon>Actinomycetota</taxon>
        <taxon>Actinomycetes</taxon>
        <taxon>Mycobacteriales</taxon>
        <taxon>Nocardiaceae</taxon>
        <taxon>Nocardia</taxon>
    </lineage>
</organism>
<dbReference type="InterPro" id="IPR036291">
    <property type="entry name" value="NAD(P)-bd_dom_sf"/>
</dbReference>
<dbReference type="Pfam" id="PF13561">
    <property type="entry name" value="adh_short_C2"/>
    <property type="match status" value="1"/>
</dbReference>
<evidence type="ECO:0000256" key="2">
    <source>
        <dbReference type="ARBA" id="ARBA00023002"/>
    </source>
</evidence>
<reference evidence="4 5" key="1">
    <citation type="submission" date="2019-09" db="EMBL/GenBank/DDBJ databases">
        <authorList>
            <person name="Wang X."/>
        </authorList>
    </citation>
    <scope>NUCLEOTIDE SEQUENCE [LARGE SCALE GENOMIC DNA]</scope>
    <source>
        <strain evidence="4 5">CICC 11023</strain>
    </source>
</reference>
<accession>A0A5N0ES00</accession>
<evidence type="ECO:0000256" key="3">
    <source>
        <dbReference type="SAM" id="MobiDB-lite"/>
    </source>
</evidence>
<dbReference type="InterPro" id="IPR002347">
    <property type="entry name" value="SDR_fam"/>
</dbReference>
<dbReference type="AlphaFoldDB" id="A0A5N0ES00"/>
<gene>
    <name evidence="4" type="ORF">F3087_06475</name>
</gene>